<evidence type="ECO:0000256" key="3">
    <source>
        <dbReference type="ARBA" id="ARBA00022737"/>
    </source>
</evidence>
<dbReference type="PANTHER" id="PTHR46630">
    <property type="entry name" value="TETRATRICOPEPTIDE REPEAT PROTEIN 29"/>
    <property type="match status" value="1"/>
</dbReference>
<evidence type="ECO:0000313" key="9">
    <source>
        <dbReference type="Proteomes" id="UP000798808"/>
    </source>
</evidence>
<proteinExistence type="inferred from homology"/>
<comment type="similarity">
    <text evidence="5">Belongs to the Rap family.</text>
</comment>
<keyword evidence="7" id="KW-0812">Transmembrane</keyword>
<dbReference type="SMART" id="SM00028">
    <property type="entry name" value="TPR"/>
    <property type="match status" value="6"/>
</dbReference>
<reference evidence="8 9" key="1">
    <citation type="submission" date="2019-02" db="EMBL/GenBank/DDBJ databases">
        <authorList>
            <person name="Goldberg S.R."/>
            <person name="Haltli B.A."/>
            <person name="Correa H."/>
            <person name="Russell K.G."/>
        </authorList>
    </citation>
    <scope>NUCLEOTIDE SEQUENCE [LARGE SCALE GENOMIC DNA]</scope>
    <source>
        <strain evidence="8 9">JCM 16186</strain>
    </source>
</reference>
<keyword evidence="4 6" id="KW-0802">TPR repeat</keyword>
<organism evidence="8 9">
    <name type="scientific">Fulvivirga kasyanovii</name>
    <dbReference type="NCBI Taxonomy" id="396812"/>
    <lineage>
        <taxon>Bacteria</taxon>
        <taxon>Pseudomonadati</taxon>
        <taxon>Bacteroidota</taxon>
        <taxon>Cytophagia</taxon>
        <taxon>Cytophagales</taxon>
        <taxon>Fulvivirgaceae</taxon>
        <taxon>Fulvivirga</taxon>
    </lineage>
</organism>
<evidence type="ECO:0000256" key="2">
    <source>
        <dbReference type="ARBA" id="ARBA00022490"/>
    </source>
</evidence>
<keyword evidence="7" id="KW-0472">Membrane</keyword>
<evidence type="ECO:0000256" key="1">
    <source>
        <dbReference type="ARBA" id="ARBA00004496"/>
    </source>
</evidence>
<sequence length="459" mass="53250">MPRLLAPAVFSLLLWTACTQEENYDPAPAKPEILENVYQNYLDHYKEPIIAFELLEKLKTLAVELESKEYLARYYENYGYLNRQNNQYGETIKSYKLALTLYNQLNDSLKQAKLALNLGNVYRLVERVEDGLLHLEKAEKIYVRLNKVERLPLVYENMSLLYMNDGKYPLAESYIIKGSQVSKVLASDYWIYNYHNLYGEWYFRQQRFDEAIKSFEEGLAYLNDKQQLEKAYLHGNIGESYMKAGELAKAETWLNEALQIKSSLTDADKRANYNYLGELAVLKGDYKEALNYYDQVVELSASDNELLSEELDAALDAIRDLNNNASVRASGVVIPVEKYSLIRDRKDKMLEEQIRLIQSKYDQESIEKAELEIAHLKESEQHKEDIAQFEKKTFTFQLSTLVTALLVVLSCLLIIAIIKKHRKEKRRLAGYESGLQVMMDKYGVSSIAELRELLSRMSE</sequence>
<feature type="transmembrane region" description="Helical" evidence="7">
    <location>
        <begin position="398"/>
        <end position="418"/>
    </location>
</feature>
<gene>
    <name evidence="8" type="ORF">E1163_01235</name>
</gene>
<keyword evidence="3" id="KW-0677">Repeat</keyword>
<dbReference type="InterPro" id="IPR051476">
    <property type="entry name" value="Bac_ResReg_Asp_Phosphatase"/>
</dbReference>
<feature type="repeat" description="TPR" evidence="6">
    <location>
        <begin position="270"/>
        <end position="303"/>
    </location>
</feature>
<evidence type="ECO:0000256" key="4">
    <source>
        <dbReference type="ARBA" id="ARBA00022803"/>
    </source>
</evidence>
<comment type="subcellular location">
    <subcellularLocation>
        <location evidence="1">Cytoplasm</location>
    </subcellularLocation>
</comment>
<keyword evidence="7" id="KW-1133">Transmembrane helix</keyword>
<keyword evidence="9" id="KW-1185">Reference proteome</keyword>
<evidence type="ECO:0000313" key="8">
    <source>
        <dbReference type="EMBL" id="MTI23566.1"/>
    </source>
</evidence>
<dbReference type="PANTHER" id="PTHR46630:SF1">
    <property type="entry name" value="TETRATRICOPEPTIDE REPEAT PROTEIN 29"/>
    <property type="match status" value="1"/>
</dbReference>
<dbReference type="SUPFAM" id="SSF48452">
    <property type="entry name" value="TPR-like"/>
    <property type="match status" value="2"/>
</dbReference>
<evidence type="ECO:0000256" key="6">
    <source>
        <dbReference type="PROSITE-ProRule" id="PRU00339"/>
    </source>
</evidence>
<evidence type="ECO:0000256" key="5">
    <source>
        <dbReference type="ARBA" id="ARBA00038253"/>
    </source>
</evidence>
<protein>
    <submittedName>
        <fullName evidence="8">Tetratricopeptide repeat protein</fullName>
    </submittedName>
</protein>
<dbReference type="PROSITE" id="PS50005">
    <property type="entry name" value="TPR"/>
    <property type="match status" value="1"/>
</dbReference>
<dbReference type="Pfam" id="PF13424">
    <property type="entry name" value="TPR_12"/>
    <property type="match status" value="1"/>
</dbReference>
<accession>A0ABW9RI08</accession>
<dbReference type="EMBL" id="SMLW01000236">
    <property type="protein sequence ID" value="MTI23566.1"/>
    <property type="molecule type" value="Genomic_DNA"/>
</dbReference>
<dbReference type="RefSeq" id="WP_155168704.1">
    <property type="nucleotide sequence ID" value="NZ_BAAAFL010000053.1"/>
</dbReference>
<dbReference type="InterPro" id="IPR011990">
    <property type="entry name" value="TPR-like_helical_dom_sf"/>
</dbReference>
<dbReference type="InterPro" id="IPR019734">
    <property type="entry name" value="TPR_rpt"/>
</dbReference>
<comment type="caution">
    <text evidence="8">The sequence shown here is derived from an EMBL/GenBank/DDBJ whole genome shotgun (WGS) entry which is preliminary data.</text>
</comment>
<keyword evidence="2" id="KW-0963">Cytoplasm</keyword>
<dbReference type="Proteomes" id="UP000798808">
    <property type="component" value="Unassembled WGS sequence"/>
</dbReference>
<dbReference type="PROSITE" id="PS51257">
    <property type="entry name" value="PROKAR_LIPOPROTEIN"/>
    <property type="match status" value="1"/>
</dbReference>
<dbReference type="Gene3D" id="1.25.40.10">
    <property type="entry name" value="Tetratricopeptide repeat domain"/>
    <property type="match status" value="2"/>
</dbReference>
<evidence type="ECO:0000256" key="7">
    <source>
        <dbReference type="SAM" id="Phobius"/>
    </source>
</evidence>
<name>A0ABW9RI08_9BACT</name>